<evidence type="ECO:0000313" key="12">
    <source>
        <dbReference type="Proteomes" id="UP000029273"/>
    </source>
</evidence>
<dbReference type="SUPFAM" id="SSF55931">
    <property type="entry name" value="Glutamine synthetase/guanido kinase"/>
    <property type="match status" value="1"/>
</dbReference>
<dbReference type="GO" id="GO:0004357">
    <property type="term" value="F:glutamate-cysteine ligase activity"/>
    <property type="evidence" value="ECO:0007669"/>
    <property type="project" value="UniProtKB-UniRule"/>
</dbReference>
<sequence>MYASAERRLRRLMDQGEAELACRNRIGLEKESLRVRADGAIAQTPHPSALGSSLTHPYITTDYSEALLELITPPGDDSAETLQFLCDTHRFVYGHLGDEFLWATSMPCVLSGEASIPIAEYGKSNAGRMKHIYRRGLGYRYGRVMQVIAGVHFNFSMRDAFWPMFRTLEGVDETVGQADFVSATYMGMLRNLQRFGWLMPYLFGASPAVCASFFKGRDTRLPRFDQHTHYEPYATSLRMGDIGYTNAKEGESGVKVCYDSLDSYIDSLERAIRTPSARYAEIGVKVDGEYRQLNSNILQIENEYYSSVRPKQLLEGGERPSLALRRRGVRYIELRSLDVNAYHPLGVSPEQMRFIEAFLIFALFCDSPLVGRDERRGIDENFLRVAHRGREPGLSLLREGRECDMRAWALELLDMMAAFCELLDGGSGGIYCQALERQRAKVLDPEETPSARMLREMRERGEGFHAFALRMSESHRDFFLEESLPVARQAFFERLAVESRRSQTALEAGERETLDEYIAAYFANS</sequence>
<accession>A0A1A6C6R6</accession>
<evidence type="ECO:0000256" key="1">
    <source>
        <dbReference type="ARBA" id="ARBA00005006"/>
    </source>
</evidence>
<dbReference type="GO" id="GO:0005524">
    <property type="term" value="F:ATP binding"/>
    <property type="evidence" value="ECO:0007669"/>
    <property type="project" value="UniProtKB-KW"/>
</dbReference>
<dbReference type="UniPathway" id="UPA00142">
    <property type="reaction ID" value="UER00209"/>
</dbReference>
<evidence type="ECO:0000256" key="7">
    <source>
        <dbReference type="ARBA" id="ARBA00048819"/>
    </source>
</evidence>
<keyword evidence="4 8" id="KW-0317">Glutathione biosynthesis</keyword>
<dbReference type="Pfam" id="PF04262">
    <property type="entry name" value="Glu_cys_ligase"/>
    <property type="match status" value="1"/>
</dbReference>
<keyword evidence="3 8" id="KW-0436">Ligase</keyword>
<reference evidence="11 12" key="1">
    <citation type="journal article" date="2014" name="Genome Announc.">
        <title>Draft Genome Sequence of the Iron-Oxidizing, Acidophilic, and Halotolerant 'Thiobacillus prosperus' Type Strain DSM 5130.</title>
        <authorList>
            <person name="Ossandon F.J."/>
            <person name="Cardenas J.P."/>
            <person name="Corbett M."/>
            <person name="Quatrini R."/>
            <person name="Holmes D.S."/>
            <person name="Watkin E."/>
        </authorList>
    </citation>
    <scope>NUCLEOTIDE SEQUENCE [LARGE SCALE GENOMIC DNA]</scope>
    <source>
        <strain evidence="11 12">DSM 5130</strain>
    </source>
</reference>
<dbReference type="AlphaFoldDB" id="A0A1A6C6R6"/>
<proteinExistence type="inferred from homology"/>
<evidence type="ECO:0000256" key="2">
    <source>
        <dbReference type="ARBA" id="ARBA00008772"/>
    </source>
</evidence>
<evidence type="ECO:0000313" key="11">
    <source>
        <dbReference type="EMBL" id="OBS10254.1"/>
    </source>
</evidence>
<dbReference type="EC" id="6.3.2.2" evidence="8"/>
<keyword evidence="6 8" id="KW-0067">ATP-binding</keyword>
<feature type="domain" description="Glutamate--cysteine ligase" evidence="10">
    <location>
        <begin position="10"/>
        <end position="385"/>
    </location>
</feature>
<dbReference type="HAMAP" id="MF_00578">
    <property type="entry name" value="Glu_cys_ligase"/>
    <property type="match status" value="1"/>
</dbReference>
<comment type="pathway">
    <text evidence="1 8 9">Sulfur metabolism; glutathione biosynthesis; glutathione from L-cysteine and L-glutamate: step 1/2.</text>
</comment>
<dbReference type="STRING" id="160660.BJI67_12810"/>
<comment type="caution">
    <text evidence="11">The sequence shown here is derived from an EMBL/GenBank/DDBJ whole genome shotgun (WGS) entry which is preliminary data.</text>
</comment>
<name>A0A1A6C6R6_9GAMM</name>
<dbReference type="InterPro" id="IPR014746">
    <property type="entry name" value="Gln_synth/guanido_kin_cat_dom"/>
</dbReference>
<evidence type="ECO:0000256" key="5">
    <source>
        <dbReference type="ARBA" id="ARBA00022741"/>
    </source>
</evidence>
<dbReference type="EMBL" id="JQSG02000002">
    <property type="protein sequence ID" value="OBS10254.1"/>
    <property type="molecule type" value="Genomic_DNA"/>
</dbReference>
<dbReference type="NCBIfam" id="TIGR01434">
    <property type="entry name" value="glu_cys_ligase"/>
    <property type="match status" value="1"/>
</dbReference>
<dbReference type="PANTHER" id="PTHR38761:SF1">
    <property type="entry name" value="GLUTAMATE--CYSTEINE LIGASE"/>
    <property type="match status" value="1"/>
</dbReference>
<dbReference type="Gene3D" id="3.30.590.20">
    <property type="match status" value="1"/>
</dbReference>
<evidence type="ECO:0000256" key="6">
    <source>
        <dbReference type="ARBA" id="ARBA00022840"/>
    </source>
</evidence>
<dbReference type="Proteomes" id="UP000029273">
    <property type="component" value="Unassembled WGS sequence"/>
</dbReference>
<dbReference type="InterPro" id="IPR007370">
    <property type="entry name" value="Glu_cys_ligase"/>
</dbReference>
<dbReference type="GO" id="GO:0046872">
    <property type="term" value="F:metal ion binding"/>
    <property type="evidence" value="ECO:0007669"/>
    <property type="project" value="TreeGrafter"/>
</dbReference>
<dbReference type="InterPro" id="IPR006334">
    <property type="entry name" value="Glut_cys_ligase"/>
</dbReference>
<comment type="catalytic activity">
    <reaction evidence="7 8 9">
        <text>L-cysteine + L-glutamate + ATP = gamma-L-glutamyl-L-cysteine + ADP + phosphate + H(+)</text>
        <dbReference type="Rhea" id="RHEA:13285"/>
        <dbReference type="ChEBI" id="CHEBI:15378"/>
        <dbReference type="ChEBI" id="CHEBI:29985"/>
        <dbReference type="ChEBI" id="CHEBI:30616"/>
        <dbReference type="ChEBI" id="CHEBI:35235"/>
        <dbReference type="ChEBI" id="CHEBI:43474"/>
        <dbReference type="ChEBI" id="CHEBI:58173"/>
        <dbReference type="ChEBI" id="CHEBI:456216"/>
        <dbReference type="EC" id="6.3.2.2"/>
    </reaction>
</comment>
<protein>
    <recommendedName>
        <fullName evidence="8">Glutamate--cysteine ligase</fullName>
        <ecNumber evidence="8">6.3.2.2</ecNumber>
    </recommendedName>
    <alternativeName>
        <fullName evidence="8">Gamma-ECS</fullName>
        <shortName evidence="8">GCS</shortName>
    </alternativeName>
    <alternativeName>
        <fullName evidence="8">Gamma-glutamylcysteine synthetase</fullName>
    </alternativeName>
</protein>
<gene>
    <name evidence="8" type="primary">gshA</name>
    <name evidence="11" type="ORF">Thpro_021304</name>
</gene>
<evidence type="ECO:0000256" key="9">
    <source>
        <dbReference type="RuleBase" id="RU004391"/>
    </source>
</evidence>
<evidence type="ECO:0000256" key="8">
    <source>
        <dbReference type="HAMAP-Rule" id="MF_00578"/>
    </source>
</evidence>
<keyword evidence="5 8" id="KW-0547">Nucleotide-binding</keyword>
<dbReference type="GO" id="GO:0006750">
    <property type="term" value="P:glutathione biosynthetic process"/>
    <property type="evidence" value="ECO:0007669"/>
    <property type="project" value="UniProtKB-UniRule"/>
</dbReference>
<evidence type="ECO:0000259" key="10">
    <source>
        <dbReference type="Pfam" id="PF04262"/>
    </source>
</evidence>
<dbReference type="GO" id="GO:0005829">
    <property type="term" value="C:cytosol"/>
    <property type="evidence" value="ECO:0007669"/>
    <property type="project" value="TreeGrafter"/>
</dbReference>
<comment type="similarity">
    <text evidence="2 8">Belongs to the glutamate--cysteine ligase type 1 family. Type 1 subfamily.</text>
</comment>
<dbReference type="PANTHER" id="PTHR38761">
    <property type="entry name" value="GLUTAMATE--CYSTEINE LIGASE"/>
    <property type="match status" value="1"/>
</dbReference>
<evidence type="ECO:0000256" key="3">
    <source>
        <dbReference type="ARBA" id="ARBA00022598"/>
    </source>
</evidence>
<keyword evidence="12" id="KW-1185">Reference proteome</keyword>
<evidence type="ECO:0000256" key="4">
    <source>
        <dbReference type="ARBA" id="ARBA00022684"/>
    </source>
</evidence>
<organism evidence="11 12">
    <name type="scientific">Acidihalobacter prosperus</name>
    <dbReference type="NCBI Taxonomy" id="160660"/>
    <lineage>
        <taxon>Bacteria</taxon>
        <taxon>Pseudomonadati</taxon>
        <taxon>Pseudomonadota</taxon>
        <taxon>Gammaproteobacteria</taxon>
        <taxon>Chromatiales</taxon>
        <taxon>Ectothiorhodospiraceae</taxon>
        <taxon>Acidihalobacter</taxon>
    </lineage>
</organism>